<dbReference type="Proteomes" id="UP000094313">
    <property type="component" value="Chromosome"/>
</dbReference>
<keyword evidence="1" id="KW-0472">Membrane</keyword>
<keyword evidence="1" id="KW-1133">Transmembrane helix</keyword>
<feature type="transmembrane region" description="Helical" evidence="1">
    <location>
        <begin position="106"/>
        <end position="124"/>
    </location>
</feature>
<dbReference type="EMBL" id="CP017141">
    <property type="protein sequence ID" value="AOM78394.1"/>
    <property type="molecule type" value="Genomic_DNA"/>
</dbReference>
<evidence type="ECO:0000256" key="1">
    <source>
        <dbReference type="SAM" id="Phobius"/>
    </source>
</evidence>
<protein>
    <submittedName>
        <fullName evidence="2">Uncharacterized protein</fullName>
    </submittedName>
</protein>
<keyword evidence="1" id="KW-0812">Transmembrane</keyword>
<name>A0A1D7QI93_9SPHI</name>
<keyword evidence="3" id="KW-1185">Reference proteome</keyword>
<accession>A0A1D7QI93</accession>
<gene>
    <name evidence="2" type="ORF">BFS30_15140</name>
</gene>
<feature type="transmembrane region" description="Helical" evidence="1">
    <location>
        <begin position="58"/>
        <end position="79"/>
    </location>
</feature>
<feature type="transmembrane region" description="Helical" evidence="1">
    <location>
        <begin position="27"/>
        <end position="46"/>
    </location>
</feature>
<dbReference type="KEGG" id="psty:BFS30_15140"/>
<reference evidence="2 3" key="1">
    <citation type="submission" date="2016-08" db="EMBL/GenBank/DDBJ databases">
        <authorList>
            <person name="Seilhamer J.J."/>
        </authorList>
    </citation>
    <scope>NUCLEOTIDE SEQUENCE [LARGE SCALE GENOMIC DNA]</scope>
    <source>
        <strain evidence="2 3">DX4</strain>
    </source>
</reference>
<proteinExistence type="predicted"/>
<evidence type="ECO:0000313" key="2">
    <source>
        <dbReference type="EMBL" id="AOM78394.1"/>
    </source>
</evidence>
<organism evidence="2 3">
    <name type="scientific">Pedobacter steynii</name>
    <dbReference type="NCBI Taxonomy" id="430522"/>
    <lineage>
        <taxon>Bacteria</taxon>
        <taxon>Pseudomonadati</taxon>
        <taxon>Bacteroidota</taxon>
        <taxon>Sphingobacteriia</taxon>
        <taxon>Sphingobacteriales</taxon>
        <taxon>Sphingobacteriaceae</taxon>
        <taxon>Pedobacter</taxon>
    </lineage>
</organism>
<evidence type="ECO:0000313" key="3">
    <source>
        <dbReference type="Proteomes" id="UP000094313"/>
    </source>
</evidence>
<dbReference type="AlphaFoldDB" id="A0A1D7QI93"/>
<sequence length="238" mass="27347">MPVIFLGFSLVLLISLTVDFFWKKGFSIFFLLLFYILGFFLKNDMLWAARLLWNKNHLLIFFCTLLFLALVSAVLYRLYHSDNVWTKHYQNKPKTSAQKSWKEESIFIKIVTLPFFGLLIYFMASVPFNAVSVAGYLACNQEVKKTAGITNKGAVRGSGRGSGFYHRYWTIDIDNREERFWIYAAVNTETSKGLPCSAHDPEVGSTLLINGREGLFGFAYDQVVEIKSPDHRIYCEGR</sequence>